<evidence type="ECO:0000256" key="7">
    <source>
        <dbReference type="ARBA" id="ARBA00023142"/>
    </source>
</evidence>
<evidence type="ECO:0000256" key="3">
    <source>
        <dbReference type="ARBA" id="ARBA00022612"/>
    </source>
</evidence>
<dbReference type="InterPro" id="IPR023347">
    <property type="entry name" value="Lysozyme_dom_sf"/>
</dbReference>
<feature type="active site" description="Proton donor/acceptor" evidence="10">
    <location>
        <position position="15"/>
    </location>
</feature>
<dbReference type="InterPro" id="IPR002196">
    <property type="entry name" value="Glyco_hydro_24"/>
</dbReference>
<keyword evidence="9 10" id="KW-0326">Glycosidase</keyword>
<evidence type="ECO:0000256" key="9">
    <source>
        <dbReference type="ARBA" id="ARBA00023295"/>
    </source>
</evidence>
<comment type="subcellular location">
    <subcellularLocation>
        <location evidence="10">Host cytoplasm</location>
    </subcellularLocation>
    <text evidence="10">The endolysin is cytoplasmic, but can reach the periplasmic space with the help of the holins which disrupt the host cell membrane.</text>
</comment>
<protein>
    <recommendedName>
        <fullName evidence="10">Endolysin</fullName>
        <ecNumber evidence="10">3.2.1.17</ecNumber>
    </recommendedName>
    <alternativeName>
        <fullName evidence="10">Lysis protein</fullName>
    </alternativeName>
    <alternativeName>
        <fullName evidence="10">Lysozyme</fullName>
    </alternativeName>
    <alternativeName>
        <fullName evidence="10">Muramidase</fullName>
    </alternativeName>
</protein>
<comment type="catalytic activity">
    <reaction evidence="1 10 11">
        <text>Hydrolysis of (1-&gt;4)-beta-linkages between N-acetylmuramic acid and N-acetyl-D-glucosamine residues in a peptidoglycan and between N-acetyl-D-glucosamine residues in chitodextrins.</text>
        <dbReference type="EC" id="3.2.1.17"/>
    </reaction>
</comment>
<dbReference type="Pfam" id="PF00959">
    <property type="entry name" value="Phage_lysozyme"/>
    <property type="match status" value="1"/>
</dbReference>
<dbReference type="EMBL" id="LR797402">
    <property type="protein sequence ID" value="CAB4214465.1"/>
    <property type="molecule type" value="Genomic_DNA"/>
</dbReference>
<dbReference type="EC" id="3.2.1.17" evidence="10"/>
<dbReference type="InterPro" id="IPR033907">
    <property type="entry name" value="Endolysin_autolysin"/>
</dbReference>
<dbReference type="Gene3D" id="1.10.530.40">
    <property type="match status" value="1"/>
</dbReference>
<evidence type="ECO:0000313" key="14">
    <source>
        <dbReference type="EMBL" id="CAB5229309.1"/>
    </source>
</evidence>
<gene>
    <name evidence="12" type="ORF">UFOVP1103_17</name>
    <name evidence="13" type="ORF">UFOVP1464_43</name>
    <name evidence="14" type="ORF">UFOVP1553_19</name>
</gene>
<dbReference type="PANTHER" id="PTHR38107">
    <property type="match status" value="1"/>
</dbReference>
<comment type="function">
    <text evidence="10">Endolysin with lysozyme activity that degrades host peptidoglycans and participates with the holin and spanin proteins in the sequential events which lead to the programmed host cell lysis releasing the mature viral particles. Once the holin has permeabilized the host cell membrane, the endolysin can reach the periplasm and break down the peptidoglycan layer.</text>
</comment>
<keyword evidence="2 10" id="KW-0929">Antimicrobial</keyword>
<evidence type="ECO:0000256" key="4">
    <source>
        <dbReference type="ARBA" id="ARBA00022638"/>
    </source>
</evidence>
<dbReference type="GO" id="GO:0030430">
    <property type="term" value="C:host cell cytoplasm"/>
    <property type="evidence" value="ECO:0007669"/>
    <property type="project" value="UniProtKB-SubCell"/>
</dbReference>
<keyword evidence="3 10" id="KW-1188">Viral release from host cell</keyword>
<keyword evidence="8 10" id="KW-1035">Host cytoplasm</keyword>
<dbReference type="InterPro" id="IPR023346">
    <property type="entry name" value="Lysozyme-like_dom_sf"/>
</dbReference>
<sequence>MKISQAGIDLIKSFEGCKLKPYLCPANKFTVGYGHVLGNGVTLAEADNRTFTKEEVDVLLRSDLARFERGVLRYCTVHLSQSQFDACVSWAYNLGLGRLQRSTLRQKLNRQDYEGASKELLKYDKVNGKALKGLTRRRQAEYRLFTQLDPITDTDASNTPD</sequence>
<dbReference type="GO" id="GO:0003796">
    <property type="term" value="F:lysozyme activity"/>
    <property type="evidence" value="ECO:0007669"/>
    <property type="project" value="UniProtKB-UniRule"/>
</dbReference>
<evidence type="ECO:0000256" key="1">
    <source>
        <dbReference type="ARBA" id="ARBA00000632"/>
    </source>
</evidence>
<dbReference type="GO" id="GO:0009253">
    <property type="term" value="P:peptidoglycan catabolic process"/>
    <property type="evidence" value="ECO:0007669"/>
    <property type="project" value="UniProtKB-UniRule"/>
</dbReference>
<dbReference type="HAMAP" id="MF_04110">
    <property type="entry name" value="ENDOLYSIN_T4"/>
    <property type="match status" value="1"/>
</dbReference>
<dbReference type="InterPro" id="IPR034690">
    <property type="entry name" value="Endolysin_T4_type"/>
</dbReference>
<dbReference type="GO" id="GO:0042742">
    <property type="term" value="P:defense response to bacterium"/>
    <property type="evidence" value="ECO:0007669"/>
    <property type="project" value="UniProtKB-KW"/>
</dbReference>
<dbReference type="InterPro" id="IPR051018">
    <property type="entry name" value="Bacteriophage_GH24"/>
</dbReference>
<dbReference type="EMBL" id="LR797046">
    <property type="protein sequence ID" value="CAB4183480.1"/>
    <property type="molecule type" value="Genomic_DNA"/>
</dbReference>
<dbReference type="GO" id="GO:0044659">
    <property type="term" value="P:viral release from host cell by cytolysis"/>
    <property type="evidence" value="ECO:0007669"/>
    <property type="project" value="UniProtKB-UniRule"/>
</dbReference>
<name>A0A6J7XHD9_9CAUD</name>
<organism evidence="14">
    <name type="scientific">uncultured Caudovirales phage</name>
    <dbReference type="NCBI Taxonomy" id="2100421"/>
    <lineage>
        <taxon>Viruses</taxon>
        <taxon>Duplodnaviria</taxon>
        <taxon>Heunggongvirae</taxon>
        <taxon>Uroviricota</taxon>
        <taxon>Caudoviricetes</taxon>
        <taxon>Peduoviridae</taxon>
        <taxon>Maltschvirus</taxon>
        <taxon>Maltschvirus maltsch</taxon>
    </lineage>
</organism>
<evidence type="ECO:0000256" key="10">
    <source>
        <dbReference type="HAMAP-Rule" id="MF_04110"/>
    </source>
</evidence>
<accession>A0A6J7XHD9</accession>
<keyword evidence="6 10" id="KW-0204">Cytolysis</keyword>
<keyword evidence="5 10" id="KW-0378">Hydrolase</keyword>
<keyword evidence="7 10" id="KW-0578">Host cell lysis by virus</keyword>
<evidence type="ECO:0000256" key="6">
    <source>
        <dbReference type="ARBA" id="ARBA00022852"/>
    </source>
</evidence>
<reference evidence="14" key="1">
    <citation type="submission" date="2020-05" db="EMBL/GenBank/DDBJ databases">
        <authorList>
            <person name="Chiriac C."/>
            <person name="Salcher M."/>
            <person name="Ghai R."/>
            <person name="Kavagutti S V."/>
        </authorList>
    </citation>
    <scope>NUCLEOTIDE SEQUENCE</scope>
</reference>
<evidence type="ECO:0000256" key="11">
    <source>
        <dbReference type="RuleBase" id="RU003788"/>
    </source>
</evidence>
<keyword evidence="4 10" id="KW-0081">Bacteriolytic enzyme</keyword>
<evidence type="ECO:0000256" key="8">
    <source>
        <dbReference type="ARBA" id="ARBA00023200"/>
    </source>
</evidence>
<dbReference type="EMBL" id="LR798402">
    <property type="protein sequence ID" value="CAB5229309.1"/>
    <property type="molecule type" value="Genomic_DNA"/>
</dbReference>
<evidence type="ECO:0000256" key="2">
    <source>
        <dbReference type="ARBA" id="ARBA00022529"/>
    </source>
</evidence>
<evidence type="ECO:0000313" key="13">
    <source>
        <dbReference type="EMBL" id="CAB4214465.1"/>
    </source>
</evidence>
<evidence type="ECO:0000313" key="12">
    <source>
        <dbReference type="EMBL" id="CAB4183480.1"/>
    </source>
</evidence>
<proteinExistence type="inferred from homology"/>
<dbReference type="CDD" id="cd00737">
    <property type="entry name" value="lyz_endolysin_autolysin"/>
    <property type="match status" value="1"/>
</dbReference>
<dbReference type="SUPFAM" id="SSF53955">
    <property type="entry name" value="Lysozyme-like"/>
    <property type="match status" value="1"/>
</dbReference>
<feature type="active site" description="Proton donor/acceptor" evidence="10">
    <location>
        <position position="24"/>
    </location>
</feature>
<evidence type="ECO:0000256" key="5">
    <source>
        <dbReference type="ARBA" id="ARBA00022801"/>
    </source>
</evidence>
<dbReference type="PANTHER" id="PTHR38107:SF3">
    <property type="entry name" value="LYSOZYME RRRD-RELATED"/>
    <property type="match status" value="1"/>
</dbReference>
<comment type="similarity">
    <text evidence="10 11">Belongs to the glycosyl hydrolase 24 family.</text>
</comment>
<dbReference type="GO" id="GO:0016998">
    <property type="term" value="P:cell wall macromolecule catabolic process"/>
    <property type="evidence" value="ECO:0007669"/>
    <property type="project" value="InterPro"/>
</dbReference>